<dbReference type="PROSITE" id="PS50928">
    <property type="entry name" value="ABC_TM1"/>
    <property type="match status" value="1"/>
</dbReference>
<feature type="transmembrane region" description="Helical" evidence="7">
    <location>
        <begin position="285"/>
        <end position="307"/>
    </location>
</feature>
<gene>
    <name evidence="10" type="ORF">Ga0074812_11643</name>
</gene>
<feature type="transmembrane region" description="Helical" evidence="7">
    <location>
        <begin position="180"/>
        <end position="203"/>
    </location>
</feature>
<dbReference type="Pfam" id="PF00528">
    <property type="entry name" value="BPD_transp_1"/>
    <property type="match status" value="1"/>
</dbReference>
<dbReference type="InterPro" id="IPR000515">
    <property type="entry name" value="MetI-like"/>
</dbReference>
<keyword evidence="6 7" id="KW-0472">Membrane</keyword>
<dbReference type="Pfam" id="PF19300">
    <property type="entry name" value="BPD_transp_1_N"/>
    <property type="match status" value="1"/>
</dbReference>
<dbReference type="InterPro" id="IPR045621">
    <property type="entry name" value="BPD_transp_1_N"/>
</dbReference>
<dbReference type="PANTHER" id="PTHR43163">
    <property type="entry name" value="DIPEPTIDE TRANSPORT SYSTEM PERMEASE PROTEIN DPPB-RELATED"/>
    <property type="match status" value="1"/>
</dbReference>
<accession>A0A0S4QR59</accession>
<evidence type="ECO:0000256" key="6">
    <source>
        <dbReference type="ARBA" id="ARBA00023136"/>
    </source>
</evidence>
<dbReference type="GO" id="GO:0055085">
    <property type="term" value="P:transmembrane transport"/>
    <property type="evidence" value="ECO:0007669"/>
    <property type="project" value="InterPro"/>
</dbReference>
<keyword evidence="3" id="KW-1003">Cell membrane</keyword>
<keyword evidence="11" id="KW-1185">Reference proteome</keyword>
<evidence type="ECO:0000259" key="9">
    <source>
        <dbReference type="PROSITE" id="PS50928"/>
    </source>
</evidence>
<feature type="domain" description="ABC transmembrane type-1" evidence="9">
    <location>
        <begin position="141"/>
        <end position="350"/>
    </location>
</feature>
<feature type="transmembrane region" description="Helical" evidence="7">
    <location>
        <begin position="327"/>
        <end position="351"/>
    </location>
</feature>
<dbReference type="InterPro" id="IPR035906">
    <property type="entry name" value="MetI-like_sf"/>
</dbReference>
<dbReference type="Gene3D" id="1.10.3720.10">
    <property type="entry name" value="MetI-like"/>
    <property type="match status" value="1"/>
</dbReference>
<feature type="transmembrane region" description="Helical" evidence="7">
    <location>
        <begin position="47"/>
        <end position="70"/>
    </location>
</feature>
<name>A0A0S4QR59_9ACTN</name>
<keyword evidence="2 7" id="KW-0813">Transport</keyword>
<evidence type="ECO:0000256" key="4">
    <source>
        <dbReference type="ARBA" id="ARBA00022692"/>
    </source>
</evidence>
<comment type="similarity">
    <text evidence="7">Belongs to the binding-protein-dependent transport system permease family.</text>
</comment>
<evidence type="ECO:0000313" key="10">
    <source>
        <dbReference type="EMBL" id="CUU58013.1"/>
    </source>
</evidence>
<evidence type="ECO:0000313" key="11">
    <source>
        <dbReference type="Proteomes" id="UP000198802"/>
    </source>
</evidence>
<dbReference type="PANTHER" id="PTHR43163:SF3">
    <property type="entry name" value="PEPTIDE ABC TRANSPORTER PERMEASE PROTEIN"/>
    <property type="match status" value="1"/>
</dbReference>
<comment type="subcellular location">
    <subcellularLocation>
        <location evidence="1 7">Cell membrane</location>
        <topology evidence="1 7">Multi-pass membrane protein</topology>
    </subcellularLocation>
</comment>
<proteinExistence type="inferred from homology"/>
<organism evidence="10 11">
    <name type="scientific">Parafrankia irregularis</name>
    <dbReference type="NCBI Taxonomy" id="795642"/>
    <lineage>
        <taxon>Bacteria</taxon>
        <taxon>Bacillati</taxon>
        <taxon>Actinomycetota</taxon>
        <taxon>Actinomycetes</taxon>
        <taxon>Frankiales</taxon>
        <taxon>Frankiaceae</taxon>
        <taxon>Parafrankia</taxon>
    </lineage>
</organism>
<keyword evidence="4 7" id="KW-0812">Transmembrane</keyword>
<protein>
    <submittedName>
        <fullName evidence="10">Peptide/nickel transport system permease protein</fullName>
    </submittedName>
</protein>
<evidence type="ECO:0000256" key="2">
    <source>
        <dbReference type="ARBA" id="ARBA00022448"/>
    </source>
</evidence>
<feature type="transmembrane region" description="Helical" evidence="7">
    <location>
        <begin position="223"/>
        <end position="240"/>
    </location>
</feature>
<dbReference type="EMBL" id="FAOZ01000016">
    <property type="protein sequence ID" value="CUU58013.1"/>
    <property type="molecule type" value="Genomic_DNA"/>
</dbReference>
<evidence type="ECO:0000256" key="5">
    <source>
        <dbReference type="ARBA" id="ARBA00022989"/>
    </source>
</evidence>
<dbReference type="Proteomes" id="UP000198802">
    <property type="component" value="Unassembled WGS sequence"/>
</dbReference>
<evidence type="ECO:0000256" key="3">
    <source>
        <dbReference type="ARBA" id="ARBA00022475"/>
    </source>
</evidence>
<feature type="region of interest" description="Disordered" evidence="8">
    <location>
        <begin position="1"/>
        <end position="33"/>
    </location>
</feature>
<feature type="transmembrane region" description="Helical" evidence="7">
    <location>
        <begin position="145"/>
        <end position="168"/>
    </location>
</feature>
<reference evidence="11" key="1">
    <citation type="submission" date="2015-11" db="EMBL/GenBank/DDBJ databases">
        <authorList>
            <person name="Varghese N."/>
        </authorList>
    </citation>
    <scope>NUCLEOTIDE SEQUENCE [LARGE SCALE GENOMIC DNA]</scope>
    <source>
        <strain evidence="11">DSM 45899</strain>
    </source>
</reference>
<evidence type="ECO:0000256" key="1">
    <source>
        <dbReference type="ARBA" id="ARBA00004651"/>
    </source>
</evidence>
<evidence type="ECO:0000256" key="7">
    <source>
        <dbReference type="RuleBase" id="RU363032"/>
    </source>
</evidence>
<evidence type="ECO:0000256" key="8">
    <source>
        <dbReference type="SAM" id="MobiDB-lite"/>
    </source>
</evidence>
<dbReference type="SUPFAM" id="SSF161098">
    <property type="entry name" value="MetI-like"/>
    <property type="match status" value="1"/>
</dbReference>
<dbReference type="CDD" id="cd06261">
    <property type="entry name" value="TM_PBP2"/>
    <property type="match status" value="1"/>
</dbReference>
<keyword evidence="5 7" id="KW-1133">Transmembrane helix</keyword>
<sequence>MTTLDVVGSGGRGQPEPSQPSQPSRPSRLPGGAGLLRRWRPSGLSGLARGLGQLLAVGVPVTLLATFITYGMTALTDSNPAATVLGDLATPQDIERMNHQFGLDRPFLVQYVSWLGNALTGDLGYSYFTTLPVRDSVAQALPVDLSITLVAAVVAILVGGVTGIAAALNNGGRLDRAVTAVCAVASTIPPFVVGIGLIILFAVTVPVLPSGGYVPFTEDPGQWLKFVILPGIALSVEFGAELTRQIRTSLVGTLRENFVTGATVRGLSVRRVVFGHALRNAVGPALTVVGLYVPRLIGGAVVAEAVFNLPGLGQQALQAAERGDIPVIQGVLVTSIALVLVCNVAVNVALVRLRPAAERRS</sequence>
<feature type="compositionally biased region" description="Low complexity" evidence="8">
    <location>
        <begin position="14"/>
        <end position="30"/>
    </location>
</feature>
<dbReference type="AlphaFoldDB" id="A0A0S4QR59"/>
<dbReference type="RefSeq" id="WP_091280401.1">
    <property type="nucleotide sequence ID" value="NZ_FAOZ01000016.1"/>
</dbReference>
<dbReference type="GO" id="GO:0005886">
    <property type="term" value="C:plasma membrane"/>
    <property type="evidence" value="ECO:0007669"/>
    <property type="project" value="UniProtKB-SubCell"/>
</dbReference>